<name>S9UQ16_9TRYP</name>
<comment type="caution">
    <text evidence="1">The sequence shown here is derived from an EMBL/GenBank/DDBJ whole genome shotgun (WGS) entry which is preliminary data.</text>
</comment>
<gene>
    <name evidence="1" type="ORF">STCU_03819</name>
</gene>
<organism evidence="1 2">
    <name type="scientific">Strigomonas culicis</name>
    <dbReference type="NCBI Taxonomy" id="28005"/>
    <lineage>
        <taxon>Eukaryota</taxon>
        <taxon>Discoba</taxon>
        <taxon>Euglenozoa</taxon>
        <taxon>Kinetoplastea</taxon>
        <taxon>Metakinetoplastina</taxon>
        <taxon>Trypanosomatida</taxon>
        <taxon>Trypanosomatidae</taxon>
        <taxon>Strigomonadinae</taxon>
        <taxon>Strigomonas</taxon>
    </lineage>
</organism>
<sequence>MYYPFSLYFPLLRVSHPLIGHLARLELLLEVLLGRDGHAHAPIHLREAAVEARLLAVVVRDAILRVVRHAAVQTELEALVRRVVQPLGGDHKVELRDAGNLIHSLGHERGWTSVCVCVC</sequence>
<protein>
    <submittedName>
        <fullName evidence="1">Uncharacterized protein</fullName>
    </submittedName>
</protein>
<keyword evidence="2" id="KW-1185">Reference proteome</keyword>
<proteinExistence type="predicted"/>
<accession>S9UQ16</accession>
<evidence type="ECO:0000313" key="1">
    <source>
        <dbReference type="EMBL" id="EPY30884.1"/>
    </source>
</evidence>
<dbReference type="EMBL" id="ATMH01003819">
    <property type="protein sequence ID" value="EPY30884.1"/>
    <property type="molecule type" value="Genomic_DNA"/>
</dbReference>
<dbReference type="Proteomes" id="UP000015354">
    <property type="component" value="Unassembled WGS sequence"/>
</dbReference>
<evidence type="ECO:0000313" key="2">
    <source>
        <dbReference type="Proteomes" id="UP000015354"/>
    </source>
</evidence>
<reference evidence="1 2" key="1">
    <citation type="journal article" date="2013" name="PLoS ONE">
        <title>Predicting the Proteins of Angomonas deanei, Strigomonas culicis and Their Respective Endosymbionts Reveals New Aspects of the Trypanosomatidae Family.</title>
        <authorList>
            <person name="Motta M.C."/>
            <person name="Martins A.C."/>
            <person name="de Souza S.S."/>
            <person name="Catta-Preta C.M."/>
            <person name="Silva R."/>
            <person name="Klein C.C."/>
            <person name="de Almeida L.G."/>
            <person name="de Lima Cunha O."/>
            <person name="Ciapina L.P."/>
            <person name="Brocchi M."/>
            <person name="Colabardini A.C."/>
            <person name="de Araujo Lima B."/>
            <person name="Machado C.R."/>
            <person name="de Almeida Soares C.M."/>
            <person name="Probst C.M."/>
            <person name="de Menezes C.B."/>
            <person name="Thompson C.E."/>
            <person name="Bartholomeu D.C."/>
            <person name="Gradia D.F."/>
            <person name="Pavoni D.P."/>
            <person name="Grisard E.C."/>
            <person name="Fantinatti-Garboggini F."/>
            <person name="Marchini F.K."/>
            <person name="Rodrigues-Luiz G.F."/>
            <person name="Wagner G."/>
            <person name="Goldman G.H."/>
            <person name="Fietto J.L."/>
            <person name="Elias M.C."/>
            <person name="Goldman M.H."/>
            <person name="Sagot M.F."/>
            <person name="Pereira M."/>
            <person name="Stoco P.H."/>
            <person name="de Mendonca-Neto R.P."/>
            <person name="Teixeira S.M."/>
            <person name="Maciel T.E."/>
            <person name="de Oliveira Mendes T.A."/>
            <person name="Urmenyi T.P."/>
            <person name="de Souza W."/>
            <person name="Schenkman S."/>
            <person name="de Vasconcelos A.T."/>
        </authorList>
    </citation>
    <scope>NUCLEOTIDE SEQUENCE [LARGE SCALE GENOMIC DNA]</scope>
</reference>
<dbReference type="AlphaFoldDB" id="S9UQ16"/>